<protein>
    <submittedName>
        <fullName evidence="1">Uncharacterized protein</fullName>
    </submittedName>
</protein>
<sequence length="117" mass="13456">MTEGGKCFSEDLKRKIESHLTNQKDEFLRYFPDVEPQNSIYKLARNPFLANVENLPYELQEEATEMQFNSLAKDSLESFWPTKFTYIGSICINVPLRNGILSTYGTSYAASQQVNMN</sequence>
<gene>
    <name evidence="1" type="ORF">T12_13594</name>
</gene>
<dbReference type="EMBL" id="JYDQ01000285">
    <property type="protein sequence ID" value="KRY09206.1"/>
    <property type="molecule type" value="Genomic_DNA"/>
</dbReference>
<comment type="caution">
    <text evidence="1">The sequence shown here is derived from an EMBL/GenBank/DDBJ whole genome shotgun (WGS) entry which is preliminary data.</text>
</comment>
<evidence type="ECO:0000313" key="1">
    <source>
        <dbReference type="EMBL" id="KRY09206.1"/>
    </source>
</evidence>
<proteinExistence type="predicted"/>
<keyword evidence="2" id="KW-1185">Reference proteome</keyword>
<dbReference type="Proteomes" id="UP000054783">
    <property type="component" value="Unassembled WGS sequence"/>
</dbReference>
<dbReference type="AlphaFoldDB" id="A0A0V0Z9M5"/>
<evidence type="ECO:0000313" key="2">
    <source>
        <dbReference type="Proteomes" id="UP000054783"/>
    </source>
</evidence>
<organism evidence="1 2">
    <name type="scientific">Trichinella patagoniensis</name>
    <dbReference type="NCBI Taxonomy" id="990121"/>
    <lineage>
        <taxon>Eukaryota</taxon>
        <taxon>Metazoa</taxon>
        <taxon>Ecdysozoa</taxon>
        <taxon>Nematoda</taxon>
        <taxon>Enoplea</taxon>
        <taxon>Dorylaimia</taxon>
        <taxon>Trichinellida</taxon>
        <taxon>Trichinellidae</taxon>
        <taxon>Trichinella</taxon>
    </lineage>
</organism>
<name>A0A0V0Z9M5_9BILA</name>
<reference evidence="1 2" key="1">
    <citation type="submission" date="2015-01" db="EMBL/GenBank/DDBJ databases">
        <title>Evolution of Trichinella species and genotypes.</title>
        <authorList>
            <person name="Korhonen P.K."/>
            <person name="Edoardo P."/>
            <person name="Giuseppe L.R."/>
            <person name="Gasser R.B."/>
        </authorList>
    </citation>
    <scope>NUCLEOTIDE SEQUENCE [LARGE SCALE GENOMIC DNA]</scope>
    <source>
        <strain evidence="1">ISS2496</strain>
    </source>
</reference>
<accession>A0A0V0Z9M5</accession>